<feature type="region of interest" description="Disordered" evidence="1">
    <location>
        <begin position="306"/>
        <end position="343"/>
    </location>
</feature>
<feature type="compositionally biased region" description="Polar residues" evidence="1">
    <location>
        <begin position="442"/>
        <end position="451"/>
    </location>
</feature>
<dbReference type="Proteomes" id="UP001187415">
    <property type="component" value="Unassembled WGS sequence"/>
</dbReference>
<accession>A0AA88NGP6</accession>
<feature type="compositionally biased region" description="Low complexity" evidence="1">
    <location>
        <begin position="119"/>
        <end position="133"/>
    </location>
</feature>
<evidence type="ECO:0000313" key="2">
    <source>
        <dbReference type="EMBL" id="KAK2858594.1"/>
    </source>
</evidence>
<feature type="compositionally biased region" description="Low complexity" evidence="1">
    <location>
        <begin position="476"/>
        <end position="490"/>
    </location>
</feature>
<organism evidence="2 3">
    <name type="scientific">Channa striata</name>
    <name type="common">Snakehead murrel</name>
    <name type="synonym">Ophicephalus striatus</name>
    <dbReference type="NCBI Taxonomy" id="64152"/>
    <lineage>
        <taxon>Eukaryota</taxon>
        <taxon>Metazoa</taxon>
        <taxon>Chordata</taxon>
        <taxon>Craniata</taxon>
        <taxon>Vertebrata</taxon>
        <taxon>Euteleostomi</taxon>
        <taxon>Actinopterygii</taxon>
        <taxon>Neopterygii</taxon>
        <taxon>Teleostei</taxon>
        <taxon>Neoteleostei</taxon>
        <taxon>Acanthomorphata</taxon>
        <taxon>Anabantaria</taxon>
        <taxon>Anabantiformes</taxon>
        <taxon>Channoidei</taxon>
        <taxon>Channidae</taxon>
        <taxon>Channa</taxon>
    </lineage>
</organism>
<feature type="compositionally biased region" description="Polar residues" evidence="1">
    <location>
        <begin position="79"/>
        <end position="105"/>
    </location>
</feature>
<dbReference type="AlphaFoldDB" id="A0AA88NGP6"/>
<feature type="region of interest" description="Disordered" evidence="1">
    <location>
        <begin position="551"/>
        <end position="664"/>
    </location>
</feature>
<feature type="region of interest" description="Disordered" evidence="1">
    <location>
        <begin position="1"/>
        <end position="29"/>
    </location>
</feature>
<feature type="compositionally biased region" description="Polar residues" evidence="1">
    <location>
        <begin position="551"/>
        <end position="566"/>
    </location>
</feature>
<feature type="compositionally biased region" description="Low complexity" evidence="1">
    <location>
        <begin position="362"/>
        <end position="403"/>
    </location>
</feature>
<feature type="compositionally biased region" description="Pro residues" evidence="1">
    <location>
        <begin position="576"/>
        <end position="586"/>
    </location>
</feature>
<protein>
    <submittedName>
        <fullName evidence="2">Uncharacterized protein</fullName>
    </submittedName>
</protein>
<dbReference type="EMBL" id="JAUPFM010000002">
    <property type="protein sequence ID" value="KAK2858594.1"/>
    <property type="molecule type" value="Genomic_DNA"/>
</dbReference>
<feature type="compositionally biased region" description="Low complexity" evidence="1">
    <location>
        <begin position="629"/>
        <end position="644"/>
    </location>
</feature>
<sequence length="664" mass="72744">MQDSLKSGVSETDNVNNNHCKNSSQDDQNRKILLVDNRVHISSQSPHCDETHCSSSTCVTETLVYSIKSKVDTAPVALESTTPKPLQHSASTPVSMETRLSQQQHTVHRKQEARKPHSRSNPSSSGSSSTDSQSWDEGCKSKVKVLGKSRFFSVESTNEQSPKRSRFGLKKSVSTPNPSLCRSDSERINKTNNNKMDQMLNRLRQTFSNKRSDDDQSFPWKWKRASQTPSVSGSSDISSVSDVTVESTRTLQEREQGSDILLKDKDAEETSQWAQNKYTIVPPYAVGRVMAGNQFSVQSDELAQITDQDEQNTSACAEHKSDGKTQIHLRVHSPTQHPLDFYKDNMKDYKPRQQFLICRDTSPGSSPDPSSGYPHQIRKSTSSPRSPFSPFSSLSPLSPFSSPDATDDSVFYSPKLQRRRESSSPCEPGEGFSLGASRRSRASTGPPSASPVQDKVDMASSYADLKYGIEPGRSFSVSSVLSSRPSGPGRISTGSRFMSVGDLSASALTCGVNEPNLPSDPGKMRSRSLPRSLTRRLANWSSGVPISQSVINTASKPSLRSPNRNTCHFAWDTEGPPTPPPTPPLSPVTRRMSKPSSVSSPTFSSSPGALQHTDSQSSRGHLPSRGYVSSLSTFEESSDSSSDTTTDDEYYLETGVDDEKETEL</sequence>
<name>A0AA88NGP6_CHASR</name>
<feature type="compositionally biased region" description="Polar residues" evidence="1">
    <location>
        <begin position="172"/>
        <end position="182"/>
    </location>
</feature>
<feature type="region of interest" description="Disordered" evidence="1">
    <location>
        <begin position="511"/>
        <end position="531"/>
    </location>
</feature>
<feature type="region of interest" description="Disordered" evidence="1">
    <location>
        <begin position="78"/>
        <end position="137"/>
    </location>
</feature>
<feature type="region of interest" description="Disordered" evidence="1">
    <location>
        <begin position="358"/>
        <end position="457"/>
    </location>
</feature>
<feature type="compositionally biased region" description="Low complexity" evidence="1">
    <location>
        <begin position="228"/>
        <end position="242"/>
    </location>
</feature>
<feature type="compositionally biased region" description="Polar residues" evidence="1">
    <location>
        <begin position="1"/>
        <end position="26"/>
    </location>
</feature>
<feature type="region of interest" description="Disordered" evidence="1">
    <location>
        <begin position="476"/>
        <end position="495"/>
    </location>
</feature>
<proteinExistence type="predicted"/>
<feature type="region of interest" description="Disordered" evidence="1">
    <location>
        <begin position="207"/>
        <end position="242"/>
    </location>
</feature>
<evidence type="ECO:0000256" key="1">
    <source>
        <dbReference type="SAM" id="MobiDB-lite"/>
    </source>
</evidence>
<keyword evidence="3" id="KW-1185">Reference proteome</keyword>
<feature type="compositionally biased region" description="Low complexity" evidence="1">
    <location>
        <begin position="594"/>
        <end position="607"/>
    </location>
</feature>
<reference evidence="2" key="1">
    <citation type="submission" date="2023-07" db="EMBL/GenBank/DDBJ databases">
        <title>Chromosome-level Genome Assembly of Striped Snakehead (Channa striata).</title>
        <authorList>
            <person name="Liu H."/>
        </authorList>
    </citation>
    <scope>NUCLEOTIDE SEQUENCE</scope>
    <source>
        <strain evidence="2">Gz</strain>
        <tissue evidence="2">Muscle</tissue>
    </source>
</reference>
<feature type="region of interest" description="Disordered" evidence="1">
    <location>
        <begin position="153"/>
        <end position="187"/>
    </location>
</feature>
<feature type="compositionally biased region" description="Acidic residues" evidence="1">
    <location>
        <begin position="645"/>
        <end position="664"/>
    </location>
</feature>
<evidence type="ECO:0000313" key="3">
    <source>
        <dbReference type="Proteomes" id="UP001187415"/>
    </source>
</evidence>
<comment type="caution">
    <text evidence="2">The sequence shown here is derived from an EMBL/GenBank/DDBJ whole genome shotgun (WGS) entry which is preliminary data.</text>
</comment>
<gene>
    <name evidence="2" type="ORF">Q5P01_003214</name>
</gene>